<evidence type="ECO:0000313" key="1">
    <source>
        <dbReference type="EMBL" id="MFD2694066.1"/>
    </source>
</evidence>
<dbReference type="Pfam" id="PF25857">
    <property type="entry name" value="DUF7957"/>
    <property type="match status" value="1"/>
</dbReference>
<dbReference type="InterPro" id="IPR058263">
    <property type="entry name" value="DUF7957"/>
</dbReference>
<protein>
    <submittedName>
        <fullName evidence="1">Uncharacterized protein</fullName>
    </submittedName>
</protein>
<accession>A0ABW5S3B3</accession>
<sequence>MMNVKYEGNKVYINKNVLIKLKYNIYQLLEEDGNLYILLDIPHGKKLDYDDFHNIYCYSIDGQIKWQIGKRNLGDNVVYTMIRLKNNKLYANDFLGRRYEVSKVTGTVNNNLTITK</sequence>
<reference evidence="2" key="1">
    <citation type="journal article" date="2019" name="Int. J. Syst. Evol. Microbiol.">
        <title>The Global Catalogue of Microorganisms (GCM) 10K type strain sequencing project: providing services to taxonomists for standard genome sequencing and annotation.</title>
        <authorList>
            <consortium name="The Broad Institute Genomics Platform"/>
            <consortium name="The Broad Institute Genome Sequencing Center for Infectious Disease"/>
            <person name="Wu L."/>
            <person name="Ma J."/>
        </authorList>
    </citation>
    <scope>NUCLEOTIDE SEQUENCE [LARGE SCALE GENOMIC DNA]</scope>
    <source>
        <strain evidence="2">TISTR 2466</strain>
    </source>
</reference>
<proteinExistence type="predicted"/>
<comment type="caution">
    <text evidence="1">The sequence shown here is derived from an EMBL/GenBank/DDBJ whole genome shotgun (WGS) entry which is preliminary data.</text>
</comment>
<evidence type="ECO:0000313" key="2">
    <source>
        <dbReference type="Proteomes" id="UP001597399"/>
    </source>
</evidence>
<dbReference type="Proteomes" id="UP001597399">
    <property type="component" value="Unassembled WGS sequence"/>
</dbReference>
<dbReference type="RefSeq" id="WP_253064317.1">
    <property type="nucleotide sequence ID" value="NZ_JAMXWM010000029.1"/>
</dbReference>
<gene>
    <name evidence="1" type="ORF">ACFSUE_10565</name>
</gene>
<name>A0ABW5S3B3_9BACL</name>
<keyword evidence="2" id="KW-1185">Reference proteome</keyword>
<organism evidence="1 2">
    <name type="scientific">Sporolactobacillus shoreicorticis</name>
    <dbReference type="NCBI Taxonomy" id="1923877"/>
    <lineage>
        <taxon>Bacteria</taxon>
        <taxon>Bacillati</taxon>
        <taxon>Bacillota</taxon>
        <taxon>Bacilli</taxon>
        <taxon>Bacillales</taxon>
        <taxon>Sporolactobacillaceae</taxon>
        <taxon>Sporolactobacillus</taxon>
    </lineage>
</organism>
<dbReference type="EMBL" id="JBHUMQ010000025">
    <property type="protein sequence ID" value="MFD2694066.1"/>
    <property type="molecule type" value="Genomic_DNA"/>
</dbReference>